<proteinExistence type="predicted"/>
<dbReference type="AlphaFoldDB" id="A0A9K3NDT1"/>
<keyword evidence="2" id="KW-1185">Reference proteome</keyword>
<accession>A0A9K3NDT1</accession>
<reference evidence="1" key="1">
    <citation type="journal article" date="2017" name="Nature">
        <title>The sunflower genome provides insights into oil metabolism, flowering and Asterid evolution.</title>
        <authorList>
            <person name="Badouin H."/>
            <person name="Gouzy J."/>
            <person name="Grassa C.J."/>
            <person name="Murat F."/>
            <person name="Staton S.E."/>
            <person name="Cottret L."/>
            <person name="Lelandais-Briere C."/>
            <person name="Owens G.L."/>
            <person name="Carrere S."/>
            <person name="Mayjonade B."/>
            <person name="Legrand L."/>
            <person name="Gill N."/>
            <person name="Kane N.C."/>
            <person name="Bowers J.E."/>
            <person name="Hubner S."/>
            <person name="Bellec A."/>
            <person name="Berard A."/>
            <person name="Berges H."/>
            <person name="Blanchet N."/>
            <person name="Boniface M.C."/>
            <person name="Brunel D."/>
            <person name="Catrice O."/>
            <person name="Chaidir N."/>
            <person name="Claudel C."/>
            <person name="Donnadieu C."/>
            <person name="Faraut T."/>
            <person name="Fievet G."/>
            <person name="Helmstetter N."/>
            <person name="King M."/>
            <person name="Knapp S.J."/>
            <person name="Lai Z."/>
            <person name="Le Paslier M.C."/>
            <person name="Lippi Y."/>
            <person name="Lorenzon L."/>
            <person name="Mandel J.R."/>
            <person name="Marage G."/>
            <person name="Marchand G."/>
            <person name="Marquand E."/>
            <person name="Bret-Mestries E."/>
            <person name="Morien E."/>
            <person name="Nambeesan S."/>
            <person name="Nguyen T."/>
            <person name="Pegot-Espagnet P."/>
            <person name="Pouilly N."/>
            <person name="Raftis F."/>
            <person name="Sallet E."/>
            <person name="Schiex T."/>
            <person name="Thomas J."/>
            <person name="Vandecasteele C."/>
            <person name="Vares D."/>
            <person name="Vear F."/>
            <person name="Vautrin S."/>
            <person name="Crespi M."/>
            <person name="Mangin B."/>
            <person name="Burke J.M."/>
            <person name="Salse J."/>
            <person name="Munos S."/>
            <person name="Vincourt P."/>
            <person name="Rieseberg L.H."/>
            <person name="Langlade N.B."/>
        </authorList>
    </citation>
    <scope>NUCLEOTIDE SEQUENCE</scope>
    <source>
        <tissue evidence="1">Leaves</tissue>
    </source>
</reference>
<dbReference type="Proteomes" id="UP000215914">
    <property type="component" value="Unassembled WGS sequence"/>
</dbReference>
<evidence type="ECO:0000313" key="1">
    <source>
        <dbReference type="EMBL" id="KAF5796837.1"/>
    </source>
</evidence>
<sequence>MFYPEELETNECLERNVSCCIDTQNGISAFKDTYRGRVCECLAVNGVQFLRDGHMRFVKVHGIPFS</sequence>
<protein>
    <submittedName>
        <fullName evidence="1">Uncharacterized protein</fullName>
    </submittedName>
</protein>
<gene>
    <name evidence="1" type="ORF">HanXRQr2_Chr08g0356561</name>
</gene>
<reference evidence="1" key="2">
    <citation type="submission" date="2020-06" db="EMBL/GenBank/DDBJ databases">
        <title>Helianthus annuus Genome sequencing and assembly Release 2.</title>
        <authorList>
            <person name="Gouzy J."/>
            <person name="Langlade N."/>
            <person name="Munos S."/>
        </authorList>
    </citation>
    <scope>NUCLEOTIDE SEQUENCE</scope>
    <source>
        <tissue evidence="1">Leaves</tissue>
    </source>
</reference>
<name>A0A9K3NDT1_HELAN</name>
<dbReference type="EMBL" id="MNCJ02000323">
    <property type="protein sequence ID" value="KAF5796837.1"/>
    <property type="molecule type" value="Genomic_DNA"/>
</dbReference>
<organism evidence="1 2">
    <name type="scientific">Helianthus annuus</name>
    <name type="common">Common sunflower</name>
    <dbReference type="NCBI Taxonomy" id="4232"/>
    <lineage>
        <taxon>Eukaryota</taxon>
        <taxon>Viridiplantae</taxon>
        <taxon>Streptophyta</taxon>
        <taxon>Embryophyta</taxon>
        <taxon>Tracheophyta</taxon>
        <taxon>Spermatophyta</taxon>
        <taxon>Magnoliopsida</taxon>
        <taxon>eudicotyledons</taxon>
        <taxon>Gunneridae</taxon>
        <taxon>Pentapetalae</taxon>
        <taxon>asterids</taxon>
        <taxon>campanulids</taxon>
        <taxon>Asterales</taxon>
        <taxon>Asteraceae</taxon>
        <taxon>Asteroideae</taxon>
        <taxon>Heliantheae alliance</taxon>
        <taxon>Heliantheae</taxon>
        <taxon>Helianthus</taxon>
    </lineage>
</organism>
<dbReference type="Gramene" id="mRNA:HanXRQr2_Chr08g0356561">
    <property type="protein sequence ID" value="mRNA:HanXRQr2_Chr08g0356561"/>
    <property type="gene ID" value="HanXRQr2_Chr08g0356561"/>
</dbReference>
<comment type="caution">
    <text evidence="1">The sequence shown here is derived from an EMBL/GenBank/DDBJ whole genome shotgun (WGS) entry which is preliminary data.</text>
</comment>
<evidence type="ECO:0000313" key="2">
    <source>
        <dbReference type="Proteomes" id="UP000215914"/>
    </source>
</evidence>